<reference evidence="2" key="1">
    <citation type="submission" date="2020-11" db="EMBL/GenBank/DDBJ databases">
        <title>Multidrug resistant novel bacterium Savagea serpentis sp. nov., isolated from the scats of a vine snake (Ahaetulla nasuta).</title>
        <authorList>
            <person name="Venkata Ramana V."/>
            <person name="Vikas Patil S."/>
            <person name="Yogita Lugani V."/>
        </authorList>
    </citation>
    <scope>NUCLEOTIDE SEQUENCE</scope>
    <source>
        <strain evidence="2">SN6</strain>
    </source>
</reference>
<organism evidence="2 3">
    <name type="scientific">Savagea serpentis</name>
    <dbReference type="NCBI Taxonomy" id="2785297"/>
    <lineage>
        <taxon>Bacteria</taxon>
        <taxon>Bacillati</taxon>
        <taxon>Bacillota</taxon>
        <taxon>Bacilli</taxon>
        <taxon>Bacillales</taxon>
        <taxon>Caryophanaceae</taxon>
        <taxon>Savagea</taxon>
    </lineage>
</organism>
<evidence type="ECO:0008006" key="4">
    <source>
        <dbReference type="Google" id="ProtNLM"/>
    </source>
</evidence>
<gene>
    <name evidence="2" type="ORF">IRY55_04400</name>
</gene>
<dbReference type="Proteomes" id="UP000622653">
    <property type="component" value="Unassembled WGS sequence"/>
</dbReference>
<name>A0A8J7G383_9BACL</name>
<accession>A0A8J7G383</accession>
<dbReference type="EMBL" id="JADKPV010000001">
    <property type="protein sequence ID" value="MBF4500597.1"/>
    <property type="molecule type" value="Genomic_DNA"/>
</dbReference>
<proteinExistence type="predicted"/>
<evidence type="ECO:0000256" key="1">
    <source>
        <dbReference type="SAM" id="MobiDB-lite"/>
    </source>
</evidence>
<evidence type="ECO:0000313" key="2">
    <source>
        <dbReference type="EMBL" id="MBF4500597.1"/>
    </source>
</evidence>
<protein>
    <recommendedName>
        <fullName evidence="4">Lipoprotein</fullName>
    </recommendedName>
</protein>
<feature type="compositionally biased region" description="Basic and acidic residues" evidence="1">
    <location>
        <begin position="45"/>
        <end position="54"/>
    </location>
</feature>
<evidence type="ECO:0000313" key="3">
    <source>
        <dbReference type="Proteomes" id="UP000622653"/>
    </source>
</evidence>
<dbReference type="PROSITE" id="PS51257">
    <property type="entry name" value="PROKAR_LIPOPROTEIN"/>
    <property type="match status" value="1"/>
</dbReference>
<keyword evidence="3" id="KW-1185">Reference proteome</keyword>
<dbReference type="AlphaFoldDB" id="A0A8J7G383"/>
<sequence>MKKYTWLLASVLLVGCSEQAETPPPVQVEKQEAVETEETPVAPTREQDEKENISEERAEALKLRELGIDDAIPSKIIEDNPHKRIILWSVNGQETYKSIALLQKNHVKFVHLTKDGLLYDGPLE</sequence>
<feature type="region of interest" description="Disordered" evidence="1">
    <location>
        <begin position="21"/>
        <end position="54"/>
    </location>
</feature>
<dbReference type="RefSeq" id="WP_194562028.1">
    <property type="nucleotide sequence ID" value="NZ_JADKPV010000001.1"/>
</dbReference>
<comment type="caution">
    <text evidence="2">The sequence shown here is derived from an EMBL/GenBank/DDBJ whole genome shotgun (WGS) entry which is preliminary data.</text>
</comment>